<keyword evidence="4" id="KW-0540">Nuclease</keyword>
<comment type="similarity">
    <text evidence="3">Belongs to the HARBI1 family.</text>
</comment>
<organism evidence="10 11">
    <name type="scientific">Phytophthora megakarya</name>
    <dbReference type="NCBI Taxonomy" id="4795"/>
    <lineage>
        <taxon>Eukaryota</taxon>
        <taxon>Sar</taxon>
        <taxon>Stramenopiles</taxon>
        <taxon>Oomycota</taxon>
        <taxon>Peronosporomycetes</taxon>
        <taxon>Peronosporales</taxon>
        <taxon>Peronosporaceae</taxon>
        <taxon>Phytophthora</taxon>
    </lineage>
</organism>
<evidence type="ECO:0000256" key="3">
    <source>
        <dbReference type="ARBA" id="ARBA00006958"/>
    </source>
</evidence>
<feature type="chain" id="PRO_5012940236" description="DDE Tnp4 domain-containing protein" evidence="8">
    <location>
        <begin position="30"/>
        <end position="376"/>
    </location>
</feature>
<reference evidence="11" key="1">
    <citation type="submission" date="2017-03" db="EMBL/GenBank/DDBJ databases">
        <title>Phytopthora megakarya and P. palmivora, two closely related causual agents of cacao black pod achieved similar genome size and gene model numbers by different mechanisms.</title>
        <authorList>
            <person name="Ali S."/>
            <person name="Shao J."/>
            <person name="Larry D.J."/>
            <person name="Kronmiller B."/>
            <person name="Shen D."/>
            <person name="Strem M.D."/>
            <person name="Melnick R.L."/>
            <person name="Guiltinan M.J."/>
            <person name="Tyler B.M."/>
            <person name="Meinhardt L.W."/>
            <person name="Bailey B.A."/>
        </authorList>
    </citation>
    <scope>NUCLEOTIDE SEQUENCE [LARGE SCALE GENOMIC DNA]</scope>
    <source>
        <strain evidence="11">zdho120</strain>
    </source>
</reference>
<keyword evidence="11" id="KW-1185">Reference proteome</keyword>
<evidence type="ECO:0000256" key="5">
    <source>
        <dbReference type="ARBA" id="ARBA00022723"/>
    </source>
</evidence>
<evidence type="ECO:0000256" key="7">
    <source>
        <dbReference type="ARBA" id="ARBA00023242"/>
    </source>
</evidence>
<dbReference type="GO" id="GO:0004518">
    <property type="term" value="F:nuclease activity"/>
    <property type="evidence" value="ECO:0007669"/>
    <property type="project" value="UniProtKB-KW"/>
</dbReference>
<dbReference type="GO" id="GO:0046872">
    <property type="term" value="F:metal ion binding"/>
    <property type="evidence" value="ECO:0007669"/>
    <property type="project" value="UniProtKB-KW"/>
</dbReference>
<sequence length="376" mass="42615">MDGRFSPCQLTARRRGILLVLVGAAIVEAPEERAHCTLRRRLAWNVHKQTLLLEGQFKRCYRMDVASFERLLQMIRPALERDIGQSIRRTGTDPVTPENMLQMTISWLAGSNYHTTRNLAGASVPGFYSCLHAVMDAICEYPELRIRSPAESEEHMLKLADDFTSISADGIMTGCVGCIDGWLYHIRAPSALEVPDVAAFFSGHYQMYGVNVQAICDAFCRFTGYCFNSPGKVGDSIAFRKLKLSQDIMQLPAGFYLVGDNAYPLSSSLLVPFNKLEIKSRKHSDYNFYLSQLRIRIEMAFSLLVNKWQIFQRPLVVDFVNIGKVIKTCMKLHNFCIGERLTNQDAATSSRVGISHLGRERLPVYRQLRRNHFFAA</sequence>
<accession>A0A225UPV8</accession>
<evidence type="ECO:0000256" key="8">
    <source>
        <dbReference type="SAM" id="SignalP"/>
    </source>
</evidence>
<keyword evidence="7" id="KW-0539">Nucleus</keyword>
<dbReference type="Proteomes" id="UP000198211">
    <property type="component" value="Unassembled WGS sequence"/>
</dbReference>
<evidence type="ECO:0000256" key="6">
    <source>
        <dbReference type="ARBA" id="ARBA00022801"/>
    </source>
</evidence>
<keyword evidence="8" id="KW-0732">Signal</keyword>
<keyword evidence="5" id="KW-0479">Metal-binding</keyword>
<evidence type="ECO:0000256" key="1">
    <source>
        <dbReference type="ARBA" id="ARBA00001968"/>
    </source>
</evidence>
<dbReference type="GO" id="GO:0016787">
    <property type="term" value="F:hydrolase activity"/>
    <property type="evidence" value="ECO:0007669"/>
    <property type="project" value="UniProtKB-KW"/>
</dbReference>
<dbReference type="GO" id="GO:0005634">
    <property type="term" value="C:nucleus"/>
    <property type="evidence" value="ECO:0007669"/>
    <property type="project" value="UniProtKB-SubCell"/>
</dbReference>
<evidence type="ECO:0000256" key="2">
    <source>
        <dbReference type="ARBA" id="ARBA00004123"/>
    </source>
</evidence>
<evidence type="ECO:0000313" key="10">
    <source>
        <dbReference type="EMBL" id="OWY94961.1"/>
    </source>
</evidence>
<comment type="cofactor">
    <cofactor evidence="1">
        <name>a divalent metal cation</name>
        <dbReference type="ChEBI" id="CHEBI:60240"/>
    </cofactor>
</comment>
<feature type="signal peptide" evidence="8">
    <location>
        <begin position="1"/>
        <end position="29"/>
    </location>
</feature>
<dbReference type="Pfam" id="PF13359">
    <property type="entry name" value="DDE_Tnp_4"/>
    <property type="match status" value="1"/>
</dbReference>
<dbReference type="STRING" id="4795.A0A225UPV8"/>
<evidence type="ECO:0000313" key="11">
    <source>
        <dbReference type="Proteomes" id="UP000198211"/>
    </source>
</evidence>
<evidence type="ECO:0000256" key="4">
    <source>
        <dbReference type="ARBA" id="ARBA00022722"/>
    </source>
</evidence>
<dbReference type="PANTHER" id="PTHR22930:SF85">
    <property type="entry name" value="GH03217P-RELATED"/>
    <property type="match status" value="1"/>
</dbReference>
<feature type="domain" description="DDE Tnp4" evidence="9">
    <location>
        <begin position="179"/>
        <end position="334"/>
    </location>
</feature>
<evidence type="ECO:0000259" key="9">
    <source>
        <dbReference type="Pfam" id="PF13359"/>
    </source>
</evidence>
<dbReference type="InterPro" id="IPR045249">
    <property type="entry name" value="HARBI1-like"/>
</dbReference>
<keyword evidence="6" id="KW-0378">Hydrolase</keyword>
<dbReference type="AlphaFoldDB" id="A0A225UPV8"/>
<dbReference type="PANTHER" id="PTHR22930">
    <property type="match status" value="1"/>
</dbReference>
<dbReference type="InterPro" id="IPR027806">
    <property type="entry name" value="HARBI1_dom"/>
</dbReference>
<dbReference type="OrthoDB" id="109201at2759"/>
<comment type="caution">
    <text evidence="10">The sequence shown here is derived from an EMBL/GenBank/DDBJ whole genome shotgun (WGS) entry which is preliminary data.</text>
</comment>
<proteinExistence type="inferred from homology"/>
<protein>
    <recommendedName>
        <fullName evidence="9">DDE Tnp4 domain-containing protein</fullName>
    </recommendedName>
</protein>
<gene>
    <name evidence="10" type="ORF">PHMEG_00035170</name>
</gene>
<name>A0A225UPV8_9STRA</name>
<comment type="subcellular location">
    <subcellularLocation>
        <location evidence="2">Nucleus</location>
    </subcellularLocation>
</comment>
<dbReference type="EMBL" id="NBNE01013605">
    <property type="protein sequence ID" value="OWY94961.1"/>
    <property type="molecule type" value="Genomic_DNA"/>
</dbReference>